<reference evidence="3" key="1">
    <citation type="submission" date="2013-09" db="EMBL/GenBank/DDBJ databases">
        <title>Corchorus olitorius genome sequencing.</title>
        <authorList>
            <person name="Alam M."/>
            <person name="Haque M.S."/>
            <person name="Islam M.S."/>
            <person name="Emdad E.M."/>
            <person name="Islam M.M."/>
            <person name="Ahmed B."/>
            <person name="Halim A."/>
            <person name="Hossen Q.M.M."/>
            <person name="Hossain M.Z."/>
            <person name="Ahmed R."/>
            <person name="Khan M.M."/>
            <person name="Islam R."/>
            <person name="Rashid M.M."/>
            <person name="Khan S.A."/>
            <person name="Rahman M.S."/>
            <person name="Alam M."/>
            <person name="Yahiya A.S."/>
            <person name="Khan M.S."/>
            <person name="Azam M.S."/>
            <person name="Haque T."/>
            <person name="Lashkar M.Z.H."/>
            <person name="Akhand A.I."/>
            <person name="Morshed G."/>
            <person name="Roy S."/>
            <person name="Uddin K.S."/>
            <person name="Rabeya T."/>
            <person name="Hossain A.S."/>
            <person name="Chowdhury A."/>
            <person name="Snigdha A.R."/>
            <person name="Mortoza M.S."/>
            <person name="Matin S.A."/>
            <person name="Hoque S.M.E."/>
            <person name="Islam M.K."/>
            <person name="Roy D.K."/>
            <person name="Haider R."/>
            <person name="Moosa M.M."/>
            <person name="Elias S.M."/>
            <person name="Hasan A.M."/>
            <person name="Jahan S."/>
            <person name="Shafiuddin M."/>
            <person name="Mahmood N."/>
            <person name="Shommy N.S."/>
        </authorList>
    </citation>
    <scope>NUCLEOTIDE SEQUENCE [LARGE SCALE GENOMIC DNA]</scope>
    <source>
        <strain evidence="3">cv. O-4</strain>
    </source>
</reference>
<evidence type="ECO:0000313" key="2">
    <source>
        <dbReference type="EMBL" id="OMO83226.1"/>
    </source>
</evidence>
<dbReference type="Gene3D" id="1.20.1280.50">
    <property type="match status" value="1"/>
</dbReference>
<dbReference type="SUPFAM" id="SSF81383">
    <property type="entry name" value="F-box domain"/>
    <property type="match status" value="1"/>
</dbReference>
<dbReference type="PANTHER" id="PTHR31672">
    <property type="entry name" value="BNACNNG10540D PROTEIN"/>
    <property type="match status" value="1"/>
</dbReference>
<comment type="caution">
    <text evidence="2">The sequence shown here is derived from an EMBL/GenBank/DDBJ whole genome shotgun (WGS) entry which is preliminary data.</text>
</comment>
<dbReference type="PROSITE" id="PS50181">
    <property type="entry name" value="FBOX"/>
    <property type="match status" value="1"/>
</dbReference>
<feature type="domain" description="F-box" evidence="1">
    <location>
        <begin position="1"/>
        <end position="47"/>
    </location>
</feature>
<evidence type="ECO:0000313" key="3">
    <source>
        <dbReference type="Proteomes" id="UP000187203"/>
    </source>
</evidence>
<proteinExistence type="predicted"/>
<gene>
    <name evidence="2" type="ORF">COLO4_22628</name>
</gene>
<dbReference type="PANTHER" id="PTHR31672:SF13">
    <property type="entry name" value="F-BOX PROTEIN CPR30-LIKE"/>
    <property type="match status" value="1"/>
</dbReference>
<dbReference type="Pfam" id="PF00646">
    <property type="entry name" value="F-box"/>
    <property type="match status" value="1"/>
</dbReference>
<dbReference type="OrthoDB" id="1001564at2759"/>
<dbReference type="Proteomes" id="UP000187203">
    <property type="component" value="Unassembled WGS sequence"/>
</dbReference>
<dbReference type="AlphaFoldDB" id="A0A1R3IKZ9"/>
<dbReference type="InterPro" id="IPR001810">
    <property type="entry name" value="F-box_dom"/>
</dbReference>
<dbReference type="InterPro" id="IPR036047">
    <property type="entry name" value="F-box-like_dom_sf"/>
</dbReference>
<organism evidence="2 3">
    <name type="scientific">Corchorus olitorius</name>
    <dbReference type="NCBI Taxonomy" id="93759"/>
    <lineage>
        <taxon>Eukaryota</taxon>
        <taxon>Viridiplantae</taxon>
        <taxon>Streptophyta</taxon>
        <taxon>Embryophyta</taxon>
        <taxon>Tracheophyta</taxon>
        <taxon>Spermatophyta</taxon>
        <taxon>Magnoliopsida</taxon>
        <taxon>eudicotyledons</taxon>
        <taxon>Gunneridae</taxon>
        <taxon>Pentapetalae</taxon>
        <taxon>rosids</taxon>
        <taxon>malvids</taxon>
        <taxon>Malvales</taxon>
        <taxon>Malvaceae</taxon>
        <taxon>Grewioideae</taxon>
        <taxon>Apeibeae</taxon>
        <taxon>Corchorus</taxon>
    </lineage>
</organism>
<dbReference type="EMBL" id="AWUE01018013">
    <property type="protein sequence ID" value="OMO83226.1"/>
    <property type="molecule type" value="Genomic_DNA"/>
</dbReference>
<dbReference type="InterPro" id="IPR050796">
    <property type="entry name" value="SCF_F-box_component"/>
</dbReference>
<name>A0A1R3IKZ9_9ROSI</name>
<sequence>MEIPEPILMDILSKLPVKSLKCFKCVCKSWSFSFQTSDFVTKHYQNNLQNNNPNLLLEFLDDKTHDGYFVLLSIEKVENVLIEENIQFPSLSNSGDLPVVAGSCNGILCLLNAINVALWNASTREFKSIPPSTAKRPTNVQSPMSHCVGFGFDSITDDYKVDRFVTSHFKDIGAELHSNWVSQVELHSLKSDSWTEVPSVPLL</sequence>
<dbReference type="STRING" id="93759.A0A1R3IKZ9"/>
<keyword evidence="3" id="KW-1185">Reference proteome</keyword>
<protein>
    <recommendedName>
        <fullName evidence="1">F-box domain-containing protein</fullName>
    </recommendedName>
</protein>
<evidence type="ECO:0000259" key="1">
    <source>
        <dbReference type="PROSITE" id="PS50181"/>
    </source>
</evidence>
<accession>A0A1R3IKZ9</accession>